<keyword evidence="2" id="KW-0472">Membrane</keyword>
<evidence type="ECO:0000313" key="3">
    <source>
        <dbReference type="EMBL" id="HIT47757.1"/>
    </source>
</evidence>
<dbReference type="EMBL" id="DVLC01000140">
    <property type="protein sequence ID" value="HIT47757.1"/>
    <property type="molecule type" value="Genomic_DNA"/>
</dbReference>
<evidence type="ECO:0000313" key="4">
    <source>
        <dbReference type="Proteomes" id="UP000886881"/>
    </source>
</evidence>
<reference evidence="3" key="1">
    <citation type="submission" date="2020-10" db="EMBL/GenBank/DDBJ databases">
        <authorList>
            <person name="Gilroy R."/>
        </authorList>
    </citation>
    <scope>NUCLEOTIDE SEQUENCE</scope>
    <source>
        <strain evidence="3">ChiHecec2B26-709</strain>
    </source>
</reference>
<evidence type="ECO:0000256" key="2">
    <source>
        <dbReference type="SAM" id="Phobius"/>
    </source>
</evidence>
<gene>
    <name evidence="3" type="ORF">IAC35_07890</name>
</gene>
<keyword evidence="2" id="KW-1133">Transmembrane helix</keyword>
<evidence type="ECO:0000256" key="1">
    <source>
        <dbReference type="SAM" id="MobiDB-lite"/>
    </source>
</evidence>
<evidence type="ECO:0008006" key="5">
    <source>
        <dbReference type="Google" id="ProtNLM"/>
    </source>
</evidence>
<feature type="region of interest" description="Disordered" evidence="1">
    <location>
        <begin position="87"/>
        <end position="129"/>
    </location>
</feature>
<accession>A0A9D1GQT9</accession>
<proteinExistence type="predicted"/>
<comment type="caution">
    <text evidence="3">The sequence shown here is derived from an EMBL/GenBank/DDBJ whole genome shotgun (WGS) entry which is preliminary data.</text>
</comment>
<feature type="region of interest" description="Disordered" evidence="1">
    <location>
        <begin position="152"/>
        <end position="173"/>
    </location>
</feature>
<organism evidence="3 4">
    <name type="scientific">Candidatus Cryptobacteroides merdipullorum</name>
    <dbReference type="NCBI Taxonomy" id="2840771"/>
    <lineage>
        <taxon>Bacteria</taxon>
        <taxon>Pseudomonadati</taxon>
        <taxon>Bacteroidota</taxon>
        <taxon>Bacteroidia</taxon>
        <taxon>Bacteroidales</taxon>
        <taxon>Candidatus Cryptobacteroides</taxon>
    </lineage>
</organism>
<dbReference type="AlphaFoldDB" id="A0A9D1GQT9"/>
<keyword evidence="2" id="KW-0812">Transmembrane</keyword>
<feature type="transmembrane region" description="Helical" evidence="2">
    <location>
        <begin position="16"/>
        <end position="43"/>
    </location>
</feature>
<dbReference type="SUPFAM" id="SSF74653">
    <property type="entry name" value="TolA/TonB C-terminal domain"/>
    <property type="match status" value="1"/>
</dbReference>
<name>A0A9D1GQT9_9BACT</name>
<sequence length="259" mass="28203">MADNRRIRQSTERKGVVIGVVLTAGVHACAIALVSFTGLKYIYPPPEEQAMLIDFSDDATAFVEERYGSEPQAAEVDFEEAVNFVQRSTSPEVADRENLTPETAQDDFGDVDVPSPEPEQPALDPRAAFPGMARKDTTLTAMHAASDSSALFKAGQPEGNTRSGRTDGKPNAHVQGRKVINDNIPLPEYDVQKEGTVVVTIWVDNYGIVQKAEYGEGSTTSDAHLYAAARNAALKTRFNMDANAPAMQQGTITYYFKLK</sequence>
<dbReference type="Proteomes" id="UP000886881">
    <property type="component" value="Unassembled WGS sequence"/>
</dbReference>
<protein>
    <recommendedName>
        <fullName evidence="5">Energy transducer TonB</fullName>
    </recommendedName>
</protein>
<reference evidence="3" key="2">
    <citation type="journal article" date="2021" name="PeerJ">
        <title>Extensive microbial diversity within the chicken gut microbiome revealed by metagenomics and culture.</title>
        <authorList>
            <person name="Gilroy R."/>
            <person name="Ravi A."/>
            <person name="Getino M."/>
            <person name="Pursley I."/>
            <person name="Horton D.L."/>
            <person name="Alikhan N.F."/>
            <person name="Baker D."/>
            <person name="Gharbi K."/>
            <person name="Hall N."/>
            <person name="Watson M."/>
            <person name="Adriaenssens E.M."/>
            <person name="Foster-Nyarko E."/>
            <person name="Jarju S."/>
            <person name="Secka A."/>
            <person name="Antonio M."/>
            <person name="Oren A."/>
            <person name="Chaudhuri R.R."/>
            <person name="La Ragione R."/>
            <person name="Hildebrand F."/>
            <person name="Pallen M.J."/>
        </authorList>
    </citation>
    <scope>NUCLEOTIDE SEQUENCE</scope>
    <source>
        <strain evidence="3">ChiHecec2B26-709</strain>
    </source>
</reference>